<evidence type="ECO:0000313" key="8">
    <source>
        <dbReference type="EMBL" id="RKM93645.1"/>
    </source>
</evidence>
<name>A0A3R7I4G5_9ACTN</name>
<dbReference type="InterPro" id="IPR007627">
    <property type="entry name" value="RNA_pol_sigma70_r2"/>
</dbReference>
<keyword evidence="9" id="KW-1185">Reference proteome</keyword>
<dbReference type="Pfam" id="PF04542">
    <property type="entry name" value="Sigma70_r2"/>
    <property type="match status" value="1"/>
</dbReference>
<comment type="caution">
    <text evidence="8">The sequence shown here is derived from an EMBL/GenBank/DDBJ whole genome shotgun (WGS) entry which is preliminary data.</text>
</comment>
<evidence type="ECO:0000256" key="3">
    <source>
        <dbReference type="ARBA" id="ARBA00023082"/>
    </source>
</evidence>
<gene>
    <name evidence="8" type="ORF">SFRA_020975</name>
</gene>
<dbReference type="InterPro" id="IPR013324">
    <property type="entry name" value="RNA_pol_sigma_r3/r4-like"/>
</dbReference>
<feature type="domain" description="RNA polymerase sigma-70 region 2" evidence="6">
    <location>
        <begin position="85"/>
        <end position="150"/>
    </location>
</feature>
<dbReference type="NCBIfam" id="TIGR02937">
    <property type="entry name" value="sigma70-ECF"/>
    <property type="match status" value="1"/>
</dbReference>
<evidence type="ECO:0000256" key="1">
    <source>
        <dbReference type="ARBA" id="ARBA00010641"/>
    </source>
</evidence>
<dbReference type="SUPFAM" id="SSF88659">
    <property type="entry name" value="Sigma3 and sigma4 domains of RNA polymerase sigma factors"/>
    <property type="match status" value="1"/>
</dbReference>
<dbReference type="SUPFAM" id="SSF88946">
    <property type="entry name" value="Sigma2 domain of RNA polymerase sigma factors"/>
    <property type="match status" value="1"/>
</dbReference>
<dbReference type="Gene3D" id="1.10.1740.10">
    <property type="match status" value="1"/>
</dbReference>
<keyword evidence="2" id="KW-0805">Transcription regulation</keyword>
<evidence type="ECO:0000259" key="6">
    <source>
        <dbReference type="Pfam" id="PF04542"/>
    </source>
</evidence>
<dbReference type="GO" id="GO:0016987">
    <property type="term" value="F:sigma factor activity"/>
    <property type="evidence" value="ECO:0007669"/>
    <property type="project" value="UniProtKB-KW"/>
</dbReference>
<dbReference type="PANTHER" id="PTHR43133:SF57">
    <property type="entry name" value="RNA POLYMERASE SIGMA-70 FACTOR"/>
    <property type="match status" value="1"/>
</dbReference>
<dbReference type="Pfam" id="PF08281">
    <property type="entry name" value="Sigma70_r4_2"/>
    <property type="match status" value="1"/>
</dbReference>
<dbReference type="InterPro" id="IPR013325">
    <property type="entry name" value="RNA_pol_sigma_r2"/>
</dbReference>
<evidence type="ECO:0000256" key="5">
    <source>
        <dbReference type="SAM" id="MobiDB-lite"/>
    </source>
</evidence>
<feature type="domain" description="RNA polymerase sigma factor 70 region 4 type 2" evidence="7">
    <location>
        <begin position="183"/>
        <end position="235"/>
    </location>
</feature>
<dbReference type="EMBL" id="JNAD02000010">
    <property type="protein sequence ID" value="RKM93645.1"/>
    <property type="molecule type" value="Genomic_DNA"/>
</dbReference>
<dbReference type="Gene3D" id="1.10.10.10">
    <property type="entry name" value="Winged helix-like DNA-binding domain superfamily/Winged helix DNA-binding domain"/>
    <property type="match status" value="1"/>
</dbReference>
<comment type="similarity">
    <text evidence="1">Belongs to the sigma-70 factor family. ECF subfamily.</text>
</comment>
<sequence length="248" mass="26986">MSAASKSEPDAACVRPPTAASAPPWASRPTTPGSSPHDLPFPPPDQEGTAVTTPDDPRTALPRTTAEQRLVARARDGSAEAFAALYDRHHRQVFAFVQHRVRNTALAEDVTSETFLRALRRIGTFSCRGGAFGAWLTVIARNIVIDHYKSGPARREVFPGEVVHGDIYERAAEDRVIEAHTRAALWEAVGRLSSLQRECVTLRFRRGMSVAETARIMGKREGAVKTLTHRAVRSLARSLPAGHPAVAA</sequence>
<dbReference type="InterPro" id="IPR039425">
    <property type="entry name" value="RNA_pol_sigma-70-like"/>
</dbReference>
<dbReference type="Proteomes" id="UP000028058">
    <property type="component" value="Unassembled WGS sequence"/>
</dbReference>
<evidence type="ECO:0000259" key="7">
    <source>
        <dbReference type="Pfam" id="PF08281"/>
    </source>
</evidence>
<feature type="compositionally biased region" description="Low complexity" evidence="5">
    <location>
        <begin position="15"/>
        <end position="32"/>
    </location>
</feature>
<feature type="region of interest" description="Disordered" evidence="5">
    <location>
        <begin position="1"/>
        <end position="60"/>
    </location>
</feature>
<proteinExistence type="inferred from homology"/>
<organism evidence="8 9">
    <name type="scientific">Streptomyces xinghaiensis</name>
    <dbReference type="NCBI Taxonomy" id="1038928"/>
    <lineage>
        <taxon>Bacteria</taxon>
        <taxon>Bacillati</taxon>
        <taxon>Actinomycetota</taxon>
        <taxon>Actinomycetes</taxon>
        <taxon>Kitasatosporales</taxon>
        <taxon>Streptomycetaceae</taxon>
        <taxon>Streptomyces</taxon>
    </lineage>
</organism>
<dbReference type="GO" id="GO:0003677">
    <property type="term" value="F:DNA binding"/>
    <property type="evidence" value="ECO:0007669"/>
    <property type="project" value="InterPro"/>
</dbReference>
<protein>
    <submittedName>
        <fullName evidence="8">Sigma-70 family RNA polymerase sigma factor</fullName>
    </submittedName>
</protein>
<keyword evidence="3" id="KW-0731">Sigma factor</keyword>
<dbReference type="GO" id="GO:0006352">
    <property type="term" value="P:DNA-templated transcription initiation"/>
    <property type="evidence" value="ECO:0007669"/>
    <property type="project" value="InterPro"/>
</dbReference>
<dbReference type="PANTHER" id="PTHR43133">
    <property type="entry name" value="RNA POLYMERASE ECF-TYPE SIGMA FACTO"/>
    <property type="match status" value="1"/>
</dbReference>
<evidence type="ECO:0000256" key="2">
    <source>
        <dbReference type="ARBA" id="ARBA00023015"/>
    </source>
</evidence>
<dbReference type="CDD" id="cd06171">
    <property type="entry name" value="Sigma70_r4"/>
    <property type="match status" value="1"/>
</dbReference>
<dbReference type="InterPro" id="IPR013249">
    <property type="entry name" value="RNA_pol_sigma70_r4_t2"/>
</dbReference>
<keyword evidence="4" id="KW-0804">Transcription</keyword>
<accession>A0A3R7I4G5</accession>
<dbReference type="InterPro" id="IPR014284">
    <property type="entry name" value="RNA_pol_sigma-70_dom"/>
</dbReference>
<evidence type="ECO:0000256" key="4">
    <source>
        <dbReference type="ARBA" id="ARBA00023163"/>
    </source>
</evidence>
<dbReference type="InterPro" id="IPR036388">
    <property type="entry name" value="WH-like_DNA-bd_sf"/>
</dbReference>
<evidence type="ECO:0000313" key="9">
    <source>
        <dbReference type="Proteomes" id="UP000028058"/>
    </source>
</evidence>
<dbReference type="AlphaFoldDB" id="A0A3R7I4G5"/>
<reference evidence="8 9" key="1">
    <citation type="journal article" date="2014" name="Genome Announc.">
        <title>Draft Genome Sequence of Streptomyces fradiae ATCC 19609, a Strain Highly Sensitive to Antibiotics.</title>
        <authorList>
            <person name="Bekker O.B."/>
            <person name="Klimina K.M."/>
            <person name="Vatlin A.A."/>
            <person name="Zakharevich N.V."/>
            <person name="Kasianov A.S."/>
            <person name="Danilenko V.N."/>
        </authorList>
    </citation>
    <scope>NUCLEOTIDE SEQUENCE [LARGE SCALE GENOMIC DNA]</scope>
    <source>
        <strain evidence="8 9">ATCC 19609</strain>
    </source>
</reference>